<dbReference type="EMBL" id="JAQFWQ010000003">
    <property type="protein sequence ID" value="MDA2809406.1"/>
    <property type="molecule type" value="Genomic_DNA"/>
</dbReference>
<dbReference type="InterPro" id="IPR052523">
    <property type="entry name" value="Trichothecene_AcTrans"/>
</dbReference>
<organism evidence="2 3">
    <name type="scientific">Nocardiopsis endophytica</name>
    <dbReference type="NCBI Taxonomy" id="3018445"/>
    <lineage>
        <taxon>Bacteria</taxon>
        <taxon>Bacillati</taxon>
        <taxon>Actinomycetota</taxon>
        <taxon>Actinomycetes</taxon>
        <taxon>Streptosporangiales</taxon>
        <taxon>Nocardiopsidaceae</taxon>
        <taxon>Nocardiopsis</taxon>
    </lineage>
</organism>
<reference evidence="2 3" key="1">
    <citation type="submission" date="2023-01" db="EMBL/GenBank/DDBJ databases">
        <title>Draft genome sequence of Nocardiopsis sp. RSe5-2 isolated from halophytes.</title>
        <authorList>
            <person name="Duangmal K."/>
            <person name="Chantavorakit T."/>
        </authorList>
    </citation>
    <scope>NUCLEOTIDE SEQUENCE [LARGE SCALE GENOMIC DNA]</scope>
    <source>
        <strain evidence="2 3">RSe5-2</strain>
    </source>
</reference>
<feature type="domain" description="N-acetyltransferase" evidence="1">
    <location>
        <begin position="12"/>
        <end position="203"/>
    </location>
</feature>
<protein>
    <submittedName>
        <fullName evidence="2">GNAT family N-acetyltransferase</fullName>
        <ecNumber evidence="2">2.3.1.-</ecNumber>
    </submittedName>
</protein>
<dbReference type="RefSeq" id="WP_270683312.1">
    <property type="nucleotide sequence ID" value="NZ_JAQFWQ010000003.1"/>
</dbReference>
<keyword evidence="2" id="KW-0808">Transferase</keyword>
<evidence type="ECO:0000313" key="3">
    <source>
        <dbReference type="Proteomes" id="UP001527866"/>
    </source>
</evidence>
<dbReference type="PANTHER" id="PTHR42791:SF1">
    <property type="entry name" value="N-ACETYLTRANSFERASE DOMAIN-CONTAINING PROTEIN"/>
    <property type="match status" value="1"/>
</dbReference>
<evidence type="ECO:0000259" key="1">
    <source>
        <dbReference type="PROSITE" id="PS51186"/>
    </source>
</evidence>
<dbReference type="InterPro" id="IPR000182">
    <property type="entry name" value="GNAT_dom"/>
</dbReference>
<dbReference type="PANTHER" id="PTHR42791">
    <property type="entry name" value="GNAT FAMILY ACETYLTRANSFERASE"/>
    <property type="match status" value="1"/>
</dbReference>
<evidence type="ECO:0000313" key="2">
    <source>
        <dbReference type="EMBL" id="MDA2809406.1"/>
    </source>
</evidence>
<proteinExistence type="predicted"/>
<gene>
    <name evidence="2" type="ORF">O4J56_02040</name>
</gene>
<dbReference type="Proteomes" id="UP001527866">
    <property type="component" value="Unassembled WGS sequence"/>
</dbReference>
<dbReference type="EC" id="2.3.1.-" evidence="2"/>
<dbReference type="SUPFAM" id="SSF55729">
    <property type="entry name" value="Acyl-CoA N-acyltransferases (Nat)"/>
    <property type="match status" value="1"/>
</dbReference>
<dbReference type="Pfam" id="PF00583">
    <property type="entry name" value="Acetyltransf_1"/>
    <property type="match status" value="1"/>
</dbReference>
<dbReference type="Gene3D" id="3.40.630.30">
    <property type="match status" value="1"/>
</dbReference>
<keyword evidence="2" id="KW-0012">Acyltransferase</keyword>
<name>A0ABT4TYD4_9ACTN</name>
<keyword evidence="3" id="KW-1185">Reference proteome</keyword>
<sequence length="205" mass="21953">MTDPSAPAEDSALARPATGADLPAIADTLADAFTDYPWTRWAVPADGYTERLRALQLYFAERIGLPYGRVWTTADNAAASVWTVPGAEVPAELFTSPELAALYGDRLHAVGRADAVLEAHRPSRPCWFLATVGVRRDRQGEGLGRAVVEPGLRAADAAGAPVFLETATADNVRIYRRLGFEVTAEVALPDGAPTTWCMERTPGST</sequence>
<accession>A0ABT4TYD4</accession>
<dbReference type="PROSITE" id="PS51186">
    <property type="entry name" value="GNAT"/>
    <property type="match status" value="1"/>
</dbReference>
<comment type="caution">
    <text evidence="2">The sequence shown here is derived from an EMBL/GenBank/DDBJ whole genome shotgun (WGS) entry which is preliminary data.</text>
</comment>
<dbReference type="InterPro" id="IPR016181">
    <property type="entry name" value="Acyl_CoA_acyltransferase"/>
</dbReference>
<dbReference type="GO" id="GO:0016746">
    <property type="term" value="F:acyltransferase activity"/>
    <property type="evidence" value="ECO:0007669"/>
    <property type="project" value="UniProtKB-KW"/>
</dbReference>